<gene>
    <name evidence="6" type="primary">pgdS</name>
    <name evidence="6" type="ORF">RUE5091_00819</name>
</gene>
<evidence type="ECO:0000256" key="1">
    <source>
        <dbReference type="ARBA" id="ARBA00007074"/>
    </source>
</evidence>
<dbReference type="PROSITE" id="PS51935">
    <property type="entry name" value="NLPC_P60"/>
    <property type="match status" value="1"/>
</dbReference>
<dbReference type="NCBIfam" id="TIGR02219">
    <property type="entry name" value="phage_NlpC_fam"/>
    <property type="match status" value="1"/>
</dbReference>
<accession>A0A0P1I474</accession>
<sequence>MNTRRQDIVNETRSWLGTPYVHQASVKGAGADCLGLLRGVWRALLGHEPEAVPIYSMDWSEPQGEERMWDAARRHLIEKSPDTAEAGDVLLFRMRDGCVAKHVGVVSETGPVPRFIHAYSGHGVVENTLSDPWRRRVVACFEFPLEDI</sequence>
<evidence type="ECO:0000256" key="3">
    <source>
        <dbReference type="ARBA" id="ARBA00022801"/>
    </source>
</evidence>
<evidence type="ECO:0000313" key="7">
    <source>
        <dbReference type="Proteomes" id="UP000051260"/>
    </source>
</evidence>
<name>A0A0P1I474_9RHOB</name>
<keyword evidence="2" id="KW-0645">Protease</keyword>
<dbReference type="InterPro" id="IPR011929">
    <property type="entry name" value="Phage_pept_NlpC/P60"/>
</dbReference>
<dbReference type="OrthoDB" id="6058745at2"/>
<keyword evidence="3 6" id="KW-0378">Hydrolase</keyword>
<dbReference type="AlphaFoldDB" id="A0A0P1I474"/>
<dbReference type="RefSeq" id="WP_058280590.1">
    <property type="nucleotide sequence ID" value="NZ_CYUD01000002.1"/>
</dbReference>
<dbReference type="InterPro" id="IPR000064">
    <property type="entry name" value="NLP_P60_dom"/>
</dbReference>
<evidence type="ECO:0000313" key="6">
    <source>
        <dbReference type="EMBL" id="CUJ89099.1"/>
    </source>
</evidence>
<dbReference type="Pfam" id="PF00877">
    <property type="entry name" value="NLPC_P60"/>
    <property type="match status" value="1"/>
</dbReference>
<protein>
    <submittedName>
        <fullName evidence="6">Gamma-DL-glutamyl hydrolase</fullName>
        <ecNumber evidence="6">3.4.19.-</ecNumber>
    </submittedName>
</protein>
<evidence type="ECO:0000256" key="2">
    <source>
        <dbReference type="ARBA" id="ARBA00022670"/>
    </source>
</evidence>
<keyword evidence="4" id="KW-0788">Thiol protease</keyword>
<feature type="domain" description="NlpC/P60" evidence="5">
    <location>
        <begin position="2"/>
        <end position="144"/>
    </location>
</feature>
<dbReference type="SUPFAM" id="SSF54001">
    <property type="entry name" value="Cysteine proteinases"/>
    <property type="match status" value="1"/>
</dbReference>
<evidence type="ECO:0000259" key="5">
    <source>
        <dbReference type="PROSITE" id="PS51935"/>
    </source>
</evidence>
<keyword evidence="7" id="KW-1185">Reference proteome</keyword>
<dbReference type="InterPro" id="IPR038765">
    <property type="entry name" value="Papain-like_cys_pep_sf"/>
</dbReference>
<dbReference type="GO" id="GO:0006508">
    <property type="term" value="P:proteolysis"/>
    <property type="evidence" value="ECO:0007669"/>
    <property type="project" value="UniProtKB-KW"/>
</dbReference>
<organism evidence="6 7">
    <name type="scientific">Ruegeria denitrificans</name>
    <dbReference type="NCBI Taxonomy" id="1715692"/>
    <lineage>
        <taxon>Bacteria</taxon>
        <taxon>Pseudomonadati</taxon>
        <taxon>Pseudomonadota</taxon>
        <taxon>Alphaproteobacteria</taxon>
        <taxon>Rhodobacterales</taxon>
        <taxon>Roseobacteraceae</taxon>
        <taxon>Ruegeria</taxon>
    </lineage>
</organism>
<proteinExistence type="inferred from homology"/>
<dbReference type="STRING" id="1715692.RUE5091_00819"/>
<reference evidence="7" key="1">
    <citation type="submission" date="2015-09" db="EMBL/GenBank/DDBJ databases">
        <authorList>
            <person name="Rodrigo-Torres L."/>
            <person name="Arahal D.R."/>
        </authorList>
    </citation>
    <scope>NUCLEOTIDE SEQUENCE [LARGE SCALE GENOMIC DNA]</scope>
    <source>
        <strain evidence="7">CECT 5091</strain>
    </source>
</reference>
<dbReference type="Gene3D" id="3.90.1720.10">
    <property type="entry name" value="endopeptidase domain like (from Nostoc punctiforme)"/>
    <property type="match status" value="1"/>
</dbReference>
<dbReference type="Proteomes" id="UP000051260">
    <property type="component" value="Unassembled WGS sequence"/>
</dbReference>
<evidence type="ECO:0000256" key="4">
    <source>
        <dbReference type="ARBA" id="ARBA00022807"/>
    </source>
</evidence>
<dbReference type="EMBL" id="CYUD01000002">
    <property type="protein sequence ID" value="CUJ89099.1"/>
    <property type="molecule type" value="Genomic_DNA"/>
</dbReference>
<dbReference type="GO" id="GO:0008234">
    <property type="term" value="F:cysteine-type peptidase activity"/>
    <property type="evidence" value="ECO:0007669"/>
    <property type="project" value="UniProtKB-KW"/>
</dbReference>
<dbReference type="EC" id="3.4.19.-" evidence="6"/>
<comment type="similarity">
    <text evidence="1">Belongs to the peptidase C40 family.</text>
</comment>